<sequence>MTDNKKYPSCNVIGNGKLEILSSGKTIPFKLLSMSAAGVLVHMEEDLDTSLQVLIHIVLKSGFFDVRINAEGVTGISSKLDSGFQCEIAFTNLSEDDQNEINELMISSCDLSYV</sequence>
<dbReference type="EMBL" id="LGTC01000001">
    <property type="protein sequence ID" value="KNY26056.1"/>
    <property type="molecule type" value="Genomic_DNA"/>
</dbReference>
<gene>
    <name evidence="1" type="ORF">Bccel_1318</name>
</gene>
<proteinExistence type="predicted"/>
<name>A0A0L6JJJ8_9FIRM</name>
<evidence type="ECO:0000313" key="2">
    <source>
        <dbReference type="Proteomes" id="UP000036923"/>
    </source>
</evidence>
<protein>
    <recommendedName>
        <fullName evidence="3">Type IV pilus assembly PilZ</fullName>
    </recommendedName>
</protein>
<accession>A0A0L6JJJ8</accession>
<evidence type="ECO:0000313" key="1">
    <source>
        <dbReference type="EMBL" id="KNY26056.1"/>
    </source>
</evidence>
<dbReference type="AlphaFoldDB" id="A0A0L6JJJ8"/>
<organism evidence="1 2">
    <name type="scientific">Pseudobacteroides cellulosolvens ATCC 35603 = DSM 2933</name>
    <dbReference type="NCBI Taxonomy" id="398512"/>
    <lineage>
        <taxon>Bacteria</taxon>
        <taxon>Bacillati</taxon>
        <taxon>Bacillota</taxon>
        <taxon>Clostridia</taxon>
        <taxon>Eubacteriales</taxon>
        <taxon>Oscillospiraceae</taxon>
        <taxon>Pseudobacteroides</taxon>
    </lineage>
</organism>
<keyword evidence="2" id="KW-1185">Reference proteome</keyword>
<dbReference type="Proteomes" id="UP000036923">
    <property type="component" value="Unassembled WGS sequence"/>
</dbReference>
<dbReference type="RefSeq" id="WP_036944321.1">
    <property type="nucleotide sequence ID" value="NZ_JQKC01000027.1"/>
</dbReference>
<comment type="caution">
    <text evidence="1">The sequence shown here is derived from an EMBL/GenBank/DDBJ whole genome shotgun (WGS) entry which is preliminary data.</text>
</comment>
<evidence type="ECO:0008006" key="3">
    <source>
        <dbReference type="Google" id="ProtNLM"/>
    </source>
</evidence>
<reference evidence="2" key="1">
    <citation type="submission" date="2015-07" db="EMBL/GenBank/DDBJ databases">
        <title>Near-Complete Genome Sequence of the Cellulolytic Bacterium Bacteroides (Pseudobacteroides) cellulosolvens ATCC 35603.</title>
        <authorList>
            <person name="Dassa B."/>
            <person name="Utturkar S.M."/>
            <person name="Klingeman D.M."/>
            <person name="Hurt R.A."/>
            <person name="Keller M."/>
            <person name="Xu J."/>
            <person name="Reddy Y.H.K."/>
            <person name="Borovok I."/>
            <person name="Grinberg I.R."/>
            <person name="Lamed R."/>
            <person name="Zhivin O."/>
            <person name="Bayer E.A."/>
            <person name="Brown S.D."/>
        </authorList>
    </citation>
    <scope>NUCLEOTIDE SEQUENCE [LARGE SCALE GENOMIC DNA]</scope>
    <source>
        <strain evidence="2">DSM 2933</strain>
    </source>
</reference>